<name>A0ABY4PC32_9LACO</name>
<feature type="transmembrane region" description="Helical" evidence="7">
    <location>
        <begin position="241"/>
        <end position="261"/>
    </location>
</feature>
<dbReference type="InterPro" id="IPR050171">
    <property type="entry name" value="MFS_Transporters"/>
</dbReference>
<dbReference type="Pfam" id="PF07690">
    <property type="entry name" value="MFS_1"/>
    <property type="match status" value="1"/>
</dbReference>
<sequence length="386" mass="42916">MKKLHLKPLLIVAFLNETAYSMMWPLATIYIHDILHKSLTIAGIALLLFSTANVIGAVVAGKLYDRWNQFWLTIGAMIGCIIVCILGAFFVDWPGYALVLTGFGFVTGWLTTAVNVYGTLMSGRSTTKIFNELYLVLNLGLVIGTMAISEIFKNSVVPIFILVTIIYIVSLVVLLFYFPQQRLEYTSFQADKKVASQPTKRLDSRILAVSFLSLVIMWMMYTQWESNFSIYLLDNGFKLRFYSLLWALNGVVIIIVQLLLARWPQLISKLKNRIIVGLLFLAISYFVTLATNSVLLICVGMILLTIGEAFYVPTVPALINAGTPVEQKGHRQGLVNGFSSIGRAIGPMFGGLIVDHASFKVLFIVAGFALLAITLLNYWASKGIQE</sequence>
<feature type="transmembrane region" description="Helical" evidence="7">
    <location>
        <begin position="9"/>
        <end position="32"/>
    </location>
</feature>
<dbReference type="InterPro" id="IPR011701">
    <property type="entry name" value="MFS"/>
</dbReference>
<proteinExistence type="predicted"/>
<evidence type="ECO:0000256" key="5">
    <source>
        <dbReference type="ARBA" id="ARBA00022989"/>
    </source>
</evidence>
<evidence type="ECO:0000256" key="2">
    <source>
        <dbReference type="ARBA" id="ARBA00022448"/>
    </source>
</evidence>
<keyword evidence="5 7" id="KW-1133">Transmembrane helix</keyword>
<evidence type="ECO:0000313" key="10">
    <source>
        <dbReference type="Proteomes" id="UP000831947"/>
    </source>
</evidence>
<dbReference type="PANTHER" id="PTHR23517:SF10">
    <property type="entry name" value="MAJOR FACILITATOR SUPERFAMILY (MFS) PROFILE DOMAIN-CONTAINING PROTEIN"/>
    <property type="match status" value="1"/>
</dbReference>
<feature type="transmembrane region" description="Helical" evidence="7">
    <location>
        <begin position="155"/>
        <end position="178"/>
    </location>
</feature>
<evidence type="ECO:0000313" key="9">
    <source>
        <dbReference type="EMBL" id="UQS83204.1"/>
    </source>
</evidence>
<feature type="transmembrane region" description="Helical" evidence="7">
    <location>
        <begin position="357"/>
        <end position="380"/>
    </location>
</feature>
<keyword evidence="10" id="KW-1185">Reference proteome</keyword>
<dbReference type="PROSITE" id="PS50850">
    <property type="entry name" value="MFS"/>
    <property type="match status" value="1"/>
</dbReference>
<dbReference type="InterPro" id="IPR036259">
    <property type="entry name" value="MFS_trans_sf"/>
</dbReference>
<dbReference type="EMBL" id="CP093365">
    <property type="protein sequence ID" value="UQS83204.1"/>
    <property type="molecule type" value="Genomic_DNA"/>
</dbReference>
<comment type="subcellular location">
    <subcellularLocation>
        <location evidence="1">Cell membrane</location>
        <topology evidence="1">Multi-pass membrane protein</topology>
    </subcellularLocation>
</comment>
<feature type="domain" description="Major facilitator superfamily (MFS) profile" evidence="8">
    <location>
        <begin position="5"/>
        <end position="384"/>
    </location>
</feature>
<gene>
    <name evidence="9" type="ORF">MOO47_05300</name>
</gene>
<dbReference type="InterPro" id="IPR020846">
    <property type="entry name" value="MFS_dom"/>
</dbReference>
<protein>
    <submittedName>
        <fullName evidence="9">MFS transporter</fullName>
    </submittedName>
</protein>
<evidence type="ECO:0000256" key="4">
    <source>
        <dbReference type="ARBA" id="ARBA00022692"/>
    </source>
</evidence>
<dbReference type="SUPFAM" id="SSF103473">
    <property type="entry name" value="MFS general substrate transporter"/>
    <property type="match status" value="1"/>
</dbReference>
<evidence type="ECO:0000256" key="7">
    <source>
        <dbReference type="SAM" id="Phobius"/>
    </source>
</evidence>
<organism evidence="9 10">
    <name type="scientific">Bombilactobacillus thymidiniphilus</name>
    <dbReference type="NCBI Taxonomy" id="2923363"/>
    <lineage>
        <taxon>Bacteria</taxon>
        <taxon>Bacillati</taxon>
        <taxon>Bacillota</taxon>
        <taxon>Bacilli</taxon>
        <taxon>Lactobacillales</taxon>
        <taxon>Lactobacillaceae</taxon>
        <taxon>Bombilactobacillus</taxon>
    </lineage>
</organism>
<feature type="transmembrane region" description="Helical" evidence="7">
    <location>
        <begin position="38"/>
        <end position="58"/>
    </location>
</feature>
<feature type="transmembrane region" description="Helical" evidence="7">
    <location>
        <begin position="70"/>
        <end position="90"/>
    </location>
</feature>
<evidence type="ECO:0000256" key="6">
    <source>
        <dbReference type="ARBA" id="ARBA00023136"/>
    </source>
</evidence>
<accession>A0ABY4PC32</accession>
<dbReference type="Proteomes" id="UP000831947">
    <property type="component" value="Chromosome"/>
</dbReference>
<keyword evidence="3" id="KW-1003">Cell membrane</keyword>
<feature type="transmembrane region" description="Helical" evidence="7">
    <location>
        <begin position="202"/>
        <end position="221"/>
    </location>
</feature>
<feature type="transmembrane region" description="Helical" evidence="7">
    <location>
        <begin position="96"/>
        <end position="117"/>
    </location>
</feature>
<keyword evidence="6 7" id="KW-0472">Membrane</keyword>
<evidence type="ECO:0000256" key="1">
    <source>
        <dbReference type="ARBA" id="ARBA00004651"/>
    </source>
</evidence>
<dbReference type="RefSeq" id="WP_249512430.1">
    <property type="nucleotide sequence ID" value="NZ_CP093365.1"/>
</dbReference>
<evidence type="ECO:0000256" key="3">
    <source>
        <dbReference type="ARBA" id="ARBA00022475"/>
    </source>
</evidence>
<reference evidence="9 10" key="1">
    <citation type="journal article" date="2022" name="Int. J. Syst. Evol. Microbiol.">
        <title>Apilactobacillus apisilvae sp. nov., Nicolia spurrieriana gen. nov. sp. nov., Bombilactobacillus folatiphilus sp. nov. and Bombilactobacillus thymidiniphilus sp. nov., four new lactic acid bacterial isolates from stingless bees Tetragonula carbonaria and Austroplebeia australis.</title>
        <authorList>
            <person name="Oliphant S.A."/>
            <person name="Watson-Haigh N.S."/>
            <person name="Sumby K.M."/>
            <person name="Gardner J."/>
            <person name="Groom S."/>
            <person name="Jiranek V."/>
        </authorList>
    </citation>
    <scope>NUCLEOTIDE SEQUENCE [LARGE SCALE GENOMIC DNA]</scope>
    <source>
        <strain evidence="9 10">SG4_A1</strain>
    </source>
</reference>
<keyword evidence="4 7" id="KW-0812">Transmembrane</keyword>
<dbReference type="PANTHER" id="PTHR23517">
    <property type="entry name" value="RESISTANCE PROTEIN MDTM, PUTATIVE-RELATED-RELATED"/>
    <property type="match status" value="1"/>
</dbReference>
<dbReference type="Gene3D" id="1.20.1250.20">
    <property type="entry name" value="MFS general substrate transporter like domains"/>
    <property type="match status" value="2"/>
</dbReference>
<keyword evidence="2" id="KW-0813">Transport</keyword>
<feature type="transmembrane region" description="Helical" evidence="7">
    <location>
        <begin position="273"/>
        <end position="306"/>
    </location>
</feature>
<feature type="transmembrane region" description="Helical" evidence="7">
    <location>
        <begin position="129"/>
        <end position="149"/>
    </location>
</feature>
<evidence type="ECO:0000259" key="8">
    <source>
        <dbReference type="PROSITE" id="PS50850"/>
    </source>
</evidence>